<reference evidence="8" key="3">
    <citation type="submission" date="2020-06" db="EMBL/GenBank/DDBJ databases">
        <title>Helianthus annuus Genome sequencing and assembly Release 2.</title>
        <authorList>
            <person name="Gouzy J."/>
            <person name="Langlade N."/>
            <person name="Munos S."/>
        </authorList>
    </citation>
    <scope>NUCLEOTIDE SEQUENCE</scope>
    <source>
        <tissue evidence="8">Leaves</tissue>
    </source>
</reference>
<evidence type="ECO:0000313" key="10">
    <source>
        <dbReference type="Proteomes" id="UP000215914"/>
    </source>
</evidence>
<feature type="domain" description="Alliinase EGF-like" evidence="6">
    <location>
        <begin position="52"/>
        <end position="106"/>
    </location>
</feature>
<dbReference type="SUPFAM" id="SSF53383">
    <property type="entry name" value="PLP-dependent transferases"/>
    <property type="match status" value="1"/>
</dbReference>
<evidence type="ECO:0000259" key="6">
    <source>
        <dbReference type="Pfam" id="PF04863"/>
    </source>
</evidence>
<dbReference type="InterPro" id="IPR006947">
    <property type="entry name" value="EGF_alliinase"/>
</dbReference>
<dbReference type="Gene3D" id="3.40.640.10">
    <property type="entry name" value="Type I PLP-dependent aspartate aminotransferase-like (Major domain)"/>
    <property type="match status" value="1"/>
</dbReference>
<keyword evidence="5" id="KW-0812">Transmembrane</keyword>
<dbReference type="EMBL" id="CM007900">
    <property type="protein sequence ID" value="OTG08163.1"/>
    <property type="molecule type" value="Genomic_DNA"/>
</dbReference>
<evidence type="ECO:0000313" key="8">
    <source>
        <dbReference type="EMBL" id="KAF5781839.1"/>
    </source>
</evidence>
<dbReference type="Pfam" id="PF04863">
    <property type="entry name" value="EGF_alliinase"/>
    <property type="match status" value="1"/>
</dbReference>
<evidence type="ECO:0000256" key="2">
    <source>
        <dbReference type="ARBA" id="ARBA00006312"/>
    </source>
</evidence>
<evidence type="ECO:0000313" key="9">
    <source>
        <dbReference type="EMBL" id="OTG08163.1"/>
    </source>
</evidence>
<comment type="cofactor">
    <cofactor evidence="1">
        <name>pyridoxal 5'-phosphate</name>
        <dbReference type="ChEBI" id="CHEBI:597326"/>
    </cofactor>
</comment>
<dbReference type="InterPro" id="IPR037029">
    <property type="entry name" value="Alliinase_N_sf"/>
</dbReference>
<dbReference type="InterPro" id="IPR006948">
    <property type="entry name" value="Alliinase_C"/>
</dbReference>
<proteinExistence type="inferred from homology"/>
<dbReference type="GO" id="GO:0016846">
    <property type="term" value="F:carbon-sulfur lyase activity"/>
    <property type="evidence" value="ECO:0007669"/>
    <property type="project" value="InterPro"/>
</dbReference>
<dbReference type="PANTHER" id="PTHR43795:SF20">
    <property type="entry name" value="TRYPTOPHAN AMINOTRANSFERASE-RELATED PROTEIN 3"/>
    <property type="match status" value="1"/>
</dbReference>
<dbReference type="PANTHER" id="PTHR43795">
    <property type="entry name" value="BIFUNCTIONAL ASPARTATE AMINOTRANSFERASE AND GLUTAMATE/ASPARTATE-PREPHENATE AMINOTRANSFERASE-RELATED"/>
    <property type="match status" value="1"/>
</dbReference>
<feature type="domain" description="Alliinase C-terminal" evidence="7">
    <location>
        <begin position="110"/>
        <end position="459"/>
    </location>
</feature>
<evidence type="ECO:0000256" key="1">
    <source>
        <dbReference type="ARBA" id="ARBA00001933"/>
    </source>
</evidence>
<evidence type="ECO:0000256" key="4">
    <source>
        <dbReference type="ARBA" id="ARBA00022898"/>
    </source>
</evidence>
<dbReference type="InterPro" id="IPR015422">
    <property type="entry name" value="PyrdxlP-dep_Trfase_small"/>
</dbReference>
<keyword evidence="10" id="KW-1185">Reference proteome</keyword>
<sequence>MNKMKNHCYGICFFISIAINILLCTGIYMYIGGARWGDMKQEISWQSSLALTWTEKAAAEAEAVAAAPCSGHGRAFVDRLTSDGQPVCECFNCYNGSDCSAYNPECAAVATSGDLTFLEPFWIQNAANTAVVISGWHRMTYNYAHGTKMLTELENCIRKLHSIAGNAVTEGRYMVFGVGSAQLLSAAVYALSSGNSSSPSNVLASIPFYWLFKDQTSFFSSKYFEFEGNTNSLQSKNSTNNRDVIEFVTSPNNPDGELKTPVFGGKAIYDQVFYWPHFTPIPEPSDQDIMIFSLSKLTGHAGSRFGWAIIKDRDIYDKMLLYISMSDVGISHDTQLRALKILETTIDEDGKPFFEFAYTKMTERWDRLTSAFSKSTRFSLQDRHPFHCTYFNETRLPTPAFAWVKCEREVDNDCRAVLEAGKITSLSGSRLSATDRYTRVSLTMREDDFELLMIRFTNLISLENGSLQTM</sequence>
<dbReference type="EMBL" id="MNCJ02000326">
    <property type="protein sequence ID" value="KAF5781839.1"/>
    <property type="molecule type" value="Genomic_DNA"/>
</dbReference>
<dbReference type="Proteomes" id="UP000215914">
    <property type="component" value="Chromosome 11"/>
</dbReference>
<dbReference type="FunCoup" id="A0A251TBN8">
    <property type="interactions" value="378"/>
</dbReference>
<dbReference type="InterPro" id="IPR015421">
    <property type="entry name" value="PyrdxlP-dep_Trfase_major"/>
</dbReference>
<dbReference type="Gramene" id="mRNA:HanXRQr2_Chr11g0488521">
    <property type="protein sequence ID" value="mRNA:HanXRQr2_Chr11g0488521"/>
    <property type="gene ID" value="HanXRQr2_Chr11g0488521"/>
</dbReference>
<dbReference type="AlphaFoldDB" id="A0A251TBN8"/>
<evidence type="ECO:0000259" key="7">
    <source>
        <dbReference type="Pfam" id="PF04864"/>
    </source>
</evidence>
<dbReference type="InterPro" id="IPR050478">
    <property type="entry name" value="Ethylene_sulfur-biosynth"/>
</dbReference>
<evidence type="ECO:0000256" key="5">
    <source>
        <dbReference type="SAM" id="Phobius"/>
    </source>
</evidence>
<dbReference type="OMA" id="WIKHASS"/>
<dbReference type="OrthoDB" id="2020362at2759"/>
<feature type="transmembrane region" description="Helical" evidence="5">
    <location>
        <begin position="7"/>
        <end position="31"/>
    </location>
</feature>
<dbReference type="GO" id="GO:0006520">
    <property type="term" value="P:amino acid metabolic process"/>
    <property type="evidence" value="ECO:0000318"/>
    <property type="project" value="GO_Central"/>
</dbReference>
<dbReference type="GO" id="GO:0008483">
    <property type="term" value="F:transaminase activity"/>
    <property type="evidence" value="ECO:0000318"/>
    <property type="project" value="GO_Central"/>
</dbReference>
<reference evidence="9" key="2">
    <citation type="submission" date="2017-02" db="EMBL/GenBank/DDBJ databases">
        <title>Sunflower complete genome.</title>
        <authorList>
            <person name="Langlade N."/>
            <person name="Munos S."/>
        </authorList>
    </citation>
    <scope>NUCLEOTIDE SEQUENCE [LARGE SCALE GENOMIC DNA]</scope>
    <source>
        <tissue evidence="9">Leaves</tissue>
    </source>
</reference>
<dbReference type="InterPro" id="IPR015424">
    <property type="entry name" value="PyrdxlP-dep_Trfase"/>
</dbReference>
<dbReference type="InParanoid" id="A0A251TBN8"/>
<name>A0A251TBN8_HELAN</name>
<organism evidence="9 10">
    <name type="scientific">Helianthus annuus</name>
    <name type="common">Common sunflower</name>
    <dbReference type="NCBI Taxonomy" id="4232"/>
    <lineage>
        <taxon>Eukaryota</taxon>
        <taxon>Viridiplantae</taxon>
        <taxon>Streptophyta</taxon>
        <taxon>Embryophyta</taxon>
        <taxon>Tracheophyta</taxon>
        <taxon>Spermatophyta</taxon>
        <taxon>Magnoliopsida</taxon>
        <taxon>eudicotyledons</taxon>
        <taxon>Gunneridae</taxon>
        <taxon>Pentapetalae</taxon>
        <taxon>asterids</taxon>
        <taxon>campanulids</taxon>
        <taxon>Asterales</taxon>
        <taxon>Asteraceae</taxon>
        <taxon>Asteroideae</taxon>
        <taxon>Heliantheae alliance</taxon>
        <taxon>Heliantheae</taxon>
        <taxon>Helianthus</taxon>
    </lineage>
</organism>
<evidence type="ECO:0000256" key="3">
    <source>
        <dbReference type="ARBA" id="ARBA00022576"/>
    </source>
</evidence>
<comment type="similarity">
    <text evidence="2">Belongs to the alliinase family.</text>
</comment>
<dbReference type="Pfam" id="PF04864">
    <property type="entry name" value="Alliinase_C"/>
    <property type="match status" value="1"/>
</dbReference>
<reference evidence="8 10" key="1">
    <citation type="journal article" date="2017" name="Nature">
        <title>The sunflower genome provides insights into oil metabolism, flowering and Asterid evolution.</title>
        <authorList>
            <person name="Badouin H."/>
            <person name="Gouzy J."/>
            <person name="Grassa C.J."/>
            <person name="Murat F."/>
            <person name="Staton S.E."/>
            <person name="Cottret L."/>
            <person name="Lelandais-Briere C."/>
            <person name="Owens G.L."/>
            <person name="Carrere S."/>
            <person name="Mayjonade B."/>
            <person name="Legrand L."/>
            <person name="Gill N."/>
            <person name="Kane N.C."/>
            <person name="Bowers J.E."/>
            <person name="Hubner S."/>
            <person name="Bellec A."/>
            <person name="Berard A."/>
            <person name="Berges H."/>
            <person name="Blanchet N."/>
            <person name="Boniface M.C."/>
            <person name="Brunel D."/>
            <person name="Catrice O."/>
            <person name="Chaidir N."/>
            <person name="Claudel C."/>
            <person name="Donnadieu C."/>
            <person name="Faraut T."/>
            <person name="Fievet G."/>
            <person name="Helmstetter N."/>
            <person name="King M."/>
            <person name="Knapp S.J."/>
            <person name="Lai Z."/>
            <person name="Le Paslier M.C."/>
            <person name="Lippi Y."/>
            <person name="Lorenzon L."/>
            <person name="Mandel J.R."/>
            <person name="Marage G."/>
            <person name="Marchand G."/>
            <person name="Marquand E."/>
            <person name="Bret-Mestries E."/>
            <person name="Morien E."/>
            <person name="Nambeesan S."/>
            <person name="Nguyen T."/>
            <person name="Pegot-Espagnet P."/>
            <person name="Pouilly N."/>
            <person name="Raftis F."/>
            <person name="Sallet E."/>
            <person name="Schiex T."/>
            <person name="Thomas J."/>
            <person name="Vandecasteele C."/>
            <person name="Vares D."/>
            <person name="Vear F."/>
            <person name="Vautrin S."/>
            <person name="Crespi M."/>
            <person name="Mangin B."/>
            <person name="Burke J.M."/>
            <person name="Salse J."/>
            <person name="Munos S."/>
            <person name="Vincourt P."/>
            <person name="Rieseberg L.H."/>
            <person name="Langlade N.B."/>
        </authorList>
    </citation>
    <scope>NUCLEOTIDE SEQUENCE [LARGE SCALE GENOMIC DNA]</scope>
    <source>
        <strain evidence="10">cv. SF193</strain>
        <tissue evidence="8">Leaves</tissue>
    </source>
</reference>
<keyword evidence="9" id="KW-0808">Transferase</keyword>
<gene>
    <name evidence="9" type="ORF">HannXRQ_Chr11g0338611</name>
    <name evidence="8" type="ORF">HanXRQr2_Chr11g0488521</name>
</gene>
<keyword evidence="5" id="KW-1133">Transmembrane helix</keyword>
<keyword evidence="3" id="KW-0032">Aminotransferase</keyword>
<keyword evidence="4" id="KW-0663">Pyridoxal phosphate</keyword>
<dbReference type="Gene3D" id="2.10.25.30">
    <property type="entry name" value="EGF-like, alliinase"/>
    <property type="match status" value="1"/>
</dbReference>
<protein>
    <submittedName>
        <fullName evidence="8">Alliinase, EGF-like domain, pyridoxal phosphate-dependent transferase, major</fullName>
    </submittedName>
    <submittedName>
        <fullName evidence="9">Putative pyridoxal phosphate-dependent transferase</fullName>
    </submittedName>
</protein>
<dbReference type="Gene3D" id="3.90.1150.10">
    <property type="entry name" value="Aspartate Aminotransferase, domain 1"/>
    <property type="match status" value="1"/>
</dbReference>
<keyword evidence="5" id="KW-0472">Membrane</keyword>
<dbReference type="STRING" id="4232.A0A251TBN8"/>
<accession>A0A251TBN8</accession>